<sequence length="110" mass="12419">MTNGKPQPVTVQLMRNSSRIAVGEQTITYNYASMSNSAKRGMASETQMNGATFYWPYAEALKKAALLYHLYLVGLTKEPPNYVLMSFDYELILVTFIKKPDNLISTNLDE</sequence>
<dbReference type="AlphaFoldDB" id="A0AAW1I7N9"/>
<accession>A0AAW1I7N9</accession>
<comment type="caution">
    <text evidence="1">The sequence shown here is derived from an EMBL/GenBank/DDBJ whole genome shotgun (WGS) entry which is preliminary data.</text>
</comment>
<evidence type="ECO:0000313" key="1">
    <source>
        <dbReference type="EMBL" id="KAK9684813.1"/>
    </source>
</evidence>
<keyword evidence="2" id="KW-1185">Reference proteome</keyword>
<dbReference type="EMBL" id="JBDFQZ010000010">
    <property type="protein sequence ID" value="KAK9684813.1"/>
    <property type="molecule type" value="Genomic_DNA"/>
</dbReference>
<reference evidence="1" key="1">
    <citation type="submission" date="2024-03" db="EMBL/GenBank/DDBJ databases">
        <title>WGS assembly of Saponaria officinalis var. Norfolk2.</title>
        <authorList>
            <person name="Jenkins J."/>
            <person name="Shu S."/>
            <person name="Grimwood J."/>
            <person name="Barry K."/>
            <person name="Goodstein D."/>
            <person name="Schmutz J."/>
            <person name="Leebens-Mack J."/>
            <person name="Osbourn A."/>
        </authorList>
    </citation>
    <scope>NUCLEOTIDE SEQUENCE [LARGE SCALE GENOMIC DNA]</scope>
    <source>
        <strain evidence="1">JIC</strain>
    </source>
</reference>
<gene>
    <name evidence="1" type="ORF">RND81_10G234500</name>
</gene>
<protein>
    <submittedName>
        <fullName evidence="1">Uncharacterized protein</fullName>
    </submittedName>
</protein>
<proteinExistence type="predicted"/>
<organism evidence="1 2">
    <name type="scientific">Saponaria officinalis</name>
    <name type="common">Common soapwort</name>
    <name type="synonym">Lychnis saponaria</name>
    <dbReference type="NCBI Taxonomy" id="3572"/>
    <lineage>
        <taxon>Eukaryota</taxon>
        <taxon>Viridiplantae</taxon>
        <taxon>Streptophyta</taxon>
        <taxon>Embryophyta</taxon>
        <taxon>Tracheophyta</taxon>
        <taxon>Spermatophyta</taxon>
        <taxon>Magnoliopsida</taxon>
        <taxon>eudicotyledons</taxon>
        <taxon>Gunneridae</taxon>
        <taxon>Pentapetalae</taxon>
        <taxon>Caryophyllales</taxon>
        <taxon>Caryophyllaceae</taxon>
        <taxon>Caryophylleae</taxon>
        <taxon>Saponaria</taxon>
    </lineage>
</organism>
<evidence type="ECO:0000313" key="2">
    <source>
        <dbReference type="Proteomes" id="UP001443914"/>
    </source>
</evidence>
<dbReference type="Proteomes" id="UP001443914">
    <property type="component" value="Unassembled WGS sequence"/>
</dbReference>
<name>A0AAW1I7N9_SAPOF</name>